<evidence type="ECO:0008006" key="6">
    <source>
        <dbReference type="Google" id="ProtNLM"/>
    </source>
</evidence>
<dbReference type="PANTHER" id="PTHR34136:SF1">
    <property type="entry name" value="UDP-N-ACETYL-D-MANNOSAMINURONIC ACID TRANSFERASE"/>
    <property type="match status" value="1"/>
</dbReference>
<dbReference type="GO" id="GO:0016758">
    <property type="term" value="F:hexosyltransferase activity"/>
    <property type="evidence" value="ECO:0007669"/>
    <property type="project" value="TreeGrafter"/>
</dbReference>
<name>A0A1F5C5V2_9BACT</name>
<reference evidence="4 5" key="1">
    <citation type="journal article" date="2016" name="Nat. Commun.">
        <title>Thousands of microbial genomes shed light on interconnected biogeochemical processes in an aquifer system.</title>
        <authorList>
            <person name="Anantharaman K."/>
            <person name="Brown C.T."/>
            <person name="Hug L.A."/>
            <person name="Sharon I."/>
            <person name="Castelle C.J."/>
            <person name="Probst A.J."/>
            <person name="Thomas B.C."/>
            <person name="Singh A."/>
            <person name="Wilkins M.J."/>
            <person name="Karaoz U."/>
            <person name="Brodie E.L."/>
            <person name="Williams K.H."/>
            <person name="Hubbard S.S."/>
            <person name="Banfield J.F."/>
        </authorList>
    </citation>
    <scope>NUCLEOTIDE SEQUENCE [LARGE SCALE GENOMIC DNA]</scope>
</reference>
<dbReference type="AlphaFoldDB" id="A0A1F5C5V2"/>
<dbReference type="NCBIfam" id="TIGR00696">
    <property type="entry name" value="wecG_tagA_cpsF"/>
    <property type="match status" value="1"/>
</dbReference>
<dbReference type="Proteomes" id="UP000177947">
    <property type="component" value="Unassembled WGS sequence"/>
</dbReference>
<dbReference type="CDD" id="cd06533">
    <property type="entry name" value="Glyco_transf_WecG_TagA"/>
    <property type="match status" value="1"/>
</dbReference>
<evidence type="ECO:0000256" key="2">
    <source>
        <dbReference type="ARBA" id="ARBA00022679"/>
    </source>
</evidence>
<protein>
    <recommendedName>
        <fullName evidence="6">Glycosyltransferase</fullName>
    </recommendedName>
</protein>
<keyword evidence="1" id="KW-0328">Glycosyltransferase</keyword>
<organism evidence="4 5">
    <name type="scientific">Candidatus Azambacteria bacterium RIFCSPLOWO2_01_FULL_37_9</name>
    <dbReference type="NCBI Taxonomy" id="1797297"/>
    <lineage>
        <taxon>Bacteria</taxon>
        <taxon>Candidatus Azamiibacteriota</taxon>
    </lineage>
</organism>
<evidence type="ECO:0000313" key="5">
    <source>
        <dbReference type="Proteomes" id="UP000177947"/>
    </source>
</evidence>
<dbReference type="PANTHER" id="PTHR34136">
    <property type="match status" value="1"/>
</dbReference>
<keyword evidence="3" id="KW-0472">Membrane</keyword>
<keyword evidence="3" id="KW-0812">Transmembrane</keyword>
<gene>
    <name evidence="4" type="ORF">A2907_02580</name>
</gene>
<evidence type="ECO:0000256" key="1">
    <source>
        <dbReference type="ARBA" id="ARBA00022676"/>
    </source>
</evidence>
<proteinExistence type="predicted"/>
<evidence type="ECO:0000313" key="4">
    <source>
        <dbReference type="EMBL" id="OGD38224.1"/>
    </source>
</evidence>
<keyword evidence="2" id="KW-0808">Transferase</keyword>
<keyword evidence="3" id="KW-1133">Transmembrane helix</keyword>
<comment type="caution">
    <text evidence="4">The sequence shown here is derived from an EMBL/GenBank/DDBJ whole genome shotgun (WGS) entry which is preliminary data.</text>
</comment>
<dbReference type="EMBL" id="MEYQ01000051">
    <property type="protein sequence ID" value="OGD38224.1"/>
    <property type="molecule type" value="Genomic_DNA"/>
</dbReference>
<sequence length="240" mass="27097">MKIEILGVKIDNITFQDAIEKARALLGDDKQNLMVTCNPEILLHADKDNFFRDILNSASICVADGFGLILASKFLKDSLMERVVGVDFVGDFCKICEKESKSVYFLGGRDGIAQKTADRLKKRFPDLKISGWLDGGINLKDCCKLIKSASPDVLFVALGAPRQEKWIYDNLREIPSVKLAIGVGGAFDFISGNVKRAPKFMRRLGLEWLWRLIIQPWRIRRIFNAVIVFPILFFASIIKK</sequence>
<evidence type="ECO:0000256" key="3">
    <source>
        <dbReference type="SAM" id="Phobius"/>
    </source>
</evidence>
<accession>A0A1F5C5V2</accession>
<dbReference type="Pfam" id="PF03808">
    <property type="entry name" value="Glyco_tran_WecG"/>
    <property type="match status" value="1"/>
</dbReference>
<feature type="transmembrane region" description="Helical" evidence="3">
    <location>
        <begin position="221"/>
        <end position="238"/>
    </location>
</feature>
<dbReference type="InterPro" id="IPR004629">
    <property type="entry name" value="WecG_TagA_CpsF"/>
</dbReference>